<keyword evidence="2" id="KW-1185">Reference proteome</keyword>
<proteinExistence type="predicted"/>
<gene>
    <name evidence="1" type="ORF">ROE7235_03159</name>
</gene>
<accession>A0A3B0MUK3</accession>
<evidence type="ECO:0000313" key="1">
    <source>
        <dbReference type="EMBL" id="SUZ33389.1"/>
    </source>
</evidence>
<dbReference type="SUPFAM" id="SSF52540">
    <property type="entry name" value="P-loop containing nucleoside triphosphate hydrolases"/>
    <property type="match status" value="1"/>
</dbReference>
<sequence length="255" mass="29423">MLSDLETDGFLCHRATAAPIEEFVVYGERSSGTNVNKKVIRDVYGLRPTKAYGWKHGAPSFFAASARSLFVVSLRDAFDWCVSMYAKPYHANEEVRSYDFDTFIRAPWLSVMNAPEPHGLEPRLYKNQVLQPDRHIIEGRTYRTVFEMRTVKMRSWLGLLNRGVNIAIMRHEVFQRDPQGYASRIAAGFGLTEKRPFKTPDYIFERRPVTETRRAHAIDRLPHNIEYIRSQLDHALEASVGYAVQPDRAPMSREN</sequence>
<dbReference type="EMBL" id="UIHC01000048">
    <property type="protein sequence ID" value="SUZ33389.1"/>
    <property type="molecule type" value="Genomic_DNA"/>
</dbReference>
<name>A0A3B0MUK3_9RHOB</name>
<dbReference type="Gene3D" id="3.40.50.300">
    <property type="entry name" value="P-loop containing nucleotide triphosphate hydrolases"/>
    <property type="match status" value="1"/>
</dbReference>
<evidence type="ECO:0008006" key="3">
    <source>
        <dbReference type="Google" id="ProtNLM"/>
    </source>
</evidence>
<protein>
    <recommendedName>
        <fullName evidence="3">Sulfotransferase family protein</fullName>
    </recommendedName>
</protein>
<dbReference type="Proteomes" id="UP000272908">
    <property type="component" value="Unassembled WGS sequence"/>
</dbReference>
<evidence type="ECO:0000313" key="2">
    <source>
        <dbReference type="Proteomes" id="UP000272908"/>
    </source>
</evidence>
<dbReference type="AlphaFoldDB" id="A0A3B0MUK3"/>
<reference evidence="2" key="1">
    <citation type="submission" date="2018-08" db="EMBL/GenBank/DDBJ databases">
        <authorList>
            <person name="Rodrigo-Torres L."/>
            <person name="Arahal R. D."/>
            <person name="Lucena T."/>
        </authorList>
    </citation>
    <scope>NUCLEOTIDE SEQUENCE [LARGE SCALE GENOMIC DNA]</scope>
    <source>
        <strain evidence="2">CECT 7235</strain>
    </source>
</reference>
<dbReference type="InterPro" id="IPR027417">
    <property type="entry name" value="P-loop_NTPase"/>
</dbReference>
<organism evidence="1 2">
    <name type="scientific">Roseinatronobacter ekhonensis</name>
    <dbReference type="NCBI Taxonomy" id="254356"/>
    <lineage>
        <taxon>Bacteria</taxon>
        <taxon>Pseudomonadati</taxon>
        <taxon>Pseudomonadota</taxon>
        <taxon>Alphaproteobacteria</taxon>
        <taxon>Rhodobacterales</taxon>
        <taxon>Paracoccaceae</taxon>
        <taxon>Roseinatronobacter</taxon>
    </lineage>
</organism>